<dbReference type="Pfam" id="PF00856">
    <property type="entry name" value="SET"/>
    <property type="match status" value="1"/>
</dbReference>
<feature type="signal peptide" evidence="5">
    <location>
        <begin position="1"/>
        <end position="22"/>
    </location>
</feature>
<sequence length="431" mass="47515">MRRCRPLVCLGLALVAGPYCFTQPLWQWLSERGGDGCVEGQKVNGLRGLAVNKPVKKGDVILKVPLKWTLADGCSPGAADAPVSAGPAWAKDLPWNVQLALGVLERRSDPEWATFLSTWPEALLLPKDLEEEELEEAQDEDFEVKAGGTFFWLEDRYEDAREAFEAATSDNFPWSEEDFRWAMANVWSRCLRLDLGSQKRRLLVPLLDLGNHDSNPSASFEFLPSEQAVCLVALRGMEAKEPVTYSYGEHPNEHFLLYYGFVPTANPNDFLNVTFAKALSFLPGYDASLDLEEFGGVLLRQNAPEVSLLQVLHAVLREAGDDDATAQARVLSAVAQVCRGLEKEHPTTAEEDEAILKDRSGLAAGVAPLVEWRLSRKLLLRSLQKQMEELSELMMNDPDLASRKLSAAVAGRSSRRSAPTGGSSKNSEGSL</sequence>
<evidence type="ECO:0000259" key="6">
    <source>
        <dbReference type="Pfam" id="PF00856"/>
    </source>
</evidence>
<protein>
    <submittedName>
        <fullName evidence="7">Actin-histidine N-methyltransferase (Protein-L-histidine N-tele-methyltransferase) (SET domain-containing protein 3)</fullName>
    </submittedName>
</protein>
<evidence type="ECO:0000313" key="7">
    <source>
        <dbReference type="EMBL" id="CAK9012331.1"/>
    </source>
</evidence>
<evidence type="ECO:0000313" key="8">
    <source>
        <dbReference type="Proteomes" id="UP001642464"/>
    </source>
</evidence>
<evidence type="ECO:0000256" key="5">
    <source>
        <dbReference type="SAM" id="SignalP"/>
    </source>
</evidence>
<dbReference type="SUPFAM" id="SSF81822">
    <property type="entry name" value="RuBisCo LSMT C-terminal, substrate-binding domain"/>
    <property type="match status" value="1"/>
</dbReference>
<keyword evidence="8" id="KW-1185">Reference proteome</keyword>
<keyword evidence="5" id="KW-0732">Signal</keyword>
<reference evidence="7 8" key="1">
    <citation type="submission" date="2024-02" db="EMBL/GenBank/DDBJ databases">
        <authorList>
            <person name="Chen Y."/>
            <person name="Shah S."/>
            <person name="Dougan E. K."/>
            <person name="Thang M."/>
            <person name="Chan C."/>
        </authorList>
    </citation>
    <scope>NUCLEOTIDE SEQUENCE [LARGE SCALE GENOMIC DNA]</scope>
</reference>
<gene>
    <name evidence="7" type="ORF">SCF082_LOCUS11477</name>
</gene>
<evidence type="ECO:0000256" key="4">
    <source>
        <dbReference type="SAM" id="MobiDB-lite"/>
    </source>
</evidence>
<feature type="region of interest" description="Disordered" evidence="4">
    <location>
        <begin position="404"/>
        <end position="431"/>
    </location>
</feature>
<dbReference type="InterPro" id="IPR036464">
    <property type="entry name" value="Rubisco_LSMT_subst-bd_sf"/>
</dbReference>
<dbReference type="PANTHER" id="PTHR13271">
    <property type="entry name" value="UNCHARACTERIZED PUTATIVE METHYLTRANSFERASE"/>
    <property type="match status" value="1"/>
</dbReference>
<feature type="compositionally biased region" description="Low complexity" evidence="4">
    <location>
        <begin position="406"/>
        <end position="418"/>
    </location>
</feature>
<dbReference type="PANTHER" id="PTHR13271:SF140">
    <property type="entry name" value="SET DOMAIN-CONTAINING PROTEIN"/>
    <property type="match status" value="1"/>
</dbReference>
<accession>A0ABP0JD99</accession>
<dbReference type="CDD" id="cd10527">
    <property type="entry name" value="SET_LSMT"/>
    <property type="match status" value="1"/>
</dbReference>
<dbReference type="Gene3D" id="3.90.1410.10">
    <property type="entry name" value="set domain protein methyltransferase, domain 1"/>
    <property type="match status" value="1"/>
</dbReference>
<feature type="chain" id="PRO_5045983881" evidence="5">
    <location>
        <begin position="23"/>
        <end position="431"/>
    </location>
</feature>
<feature type="compositionally biased region" description="Polar residues" evidence="4">
    <location>
        <begin position="420"/>
        <end position="431"/>
    </location>
</feature>
<comment type="caution">
    <text evidence="7">The sequence shown here is derived from an EMBL/GenBank/DDBJ whole genome shotgun (WGS) entry which is preliminary data.</text>
</comment>
<name>A0ABP0JD99_9DINO</name>
<keyword evidence="1" id="KW-0489">Methyltransferase</keyword>
<dbReference type="EMBL" id="CAXAMM010006781">
    <property type="protein sequence ID" value="CAK9012331.1"/>
    <property type="molecule type" value="Genomic_DNA"/>
</dbReference>
<feature type="domain" description="SET" evidence="6">
    <location>
        <begin position="47"/>
        <end position="248"/>
    </location>
</feature>
<evidence type="ECO:0000256" key="2">
    <source>
        <dbReference type="ARBA" id="ARBA00022679"/>
    </source>
</evidence>
<keyword evidence="3" id="KW-0949">S-adenosyl-L-methionine</keyword>
<proteinExistence type="predicted"/>
<dbReference type="SUPFAM" id="SSF82199">
    <property type="entry name" value="SET domain"/>
    <property type="match status" value="1"/>
</dbReference>
<evidence type="ECO:0000256" key="3">
    <source>
        <dbReference type="ARBA" id="ARBA00022691"/>
    </source>
</evidence>
<evidence type="ECO:0000256" key="1">
    <source>
        <dbReference type="ARBA" id="ARBA00022603"/>
    </source>
</evidence>
<dbReference type="InterPro" id="IPR046341">
    <property type="entry name" value="SET_dom_sf"/>
</dbReference>
<dbReference type="InterPro" id="IPR001214">
    <property type="entry name" value="SET_dom"/>
</dbReference>
<dbReference type="Proteomes" id="UP001642464">
    <property type="component" value="Unassembled WGS sequence"/>
</dbReference>
<dbReference type="InterPro" id="IPR050600">
    <property type="entry name" value="SETD3_SETD6_MTase"/>
</dbReference>
<organism evidence="7 8">
    <name type="scientific">Durusdinium trenchii</name>
    <dbReference type="NCBI Taxonomy" id="1381693"/>
    <lineage>
        <taxon>Eukaryota</taxon>
        <taxon>Sar</taxon>
        <taxon>Alveolata</taxon>
        <taxon>Dinophyceae</taxon>
        <taxon>Suessiales</taxon>
        <taxon>Symbiodiniaceae</taxon>
        <taxon>Durusdinium</taxon>
    </lineage>
</organism>
<keyword evidence="2" id="KW-0808">Transferase</keyword>